<organism evidence="2">
    <name type="scientific">Lepeophtheirus salmonis</name>
    <name type="common">Salmon louse</name>
    <name type="synonym">Caligus salmonis</name>
    <dbReference type="NCBI Taxonomy" id="72036"/>
    <lineage>
        <taxon>Eukaryota</taxon>
        <taxon>Metazoa</taxon>
        <taxon>Ecdysozoa</taxon>
        <taxon>Arthropoda</taxon>
        <taxon>Crustacea</taxon>
        <taxon>Multicrustacea</taxon>
        <taxon>Hexanauplia</taxon>
        <taxon>Copepoda</taxon>
        <taxon>Siphonostomatoida</taxon>
        <taxon>Caligidae</taxon>
        <taxon>Lepeophtheirus</taxon>
    </lineage>
</organism>
<reference evidence="2" key="1">
    <citation type="submission" date="2014-05" db="EMBL/GenBank/DDBJ databases">
        <authorList>
            <person name="Chronopoulou M."/>
        </authorList>
    </citation>
    <scope>NUCLEOTIDE SEQUENCE</scope>
    <source>
        <tissue evidence="2">Whole organism</tissue>
    </source>
</reference>
<feature type="region of interest" description="Disordered" evidence="1">
    <location>
        <begin position="1"/>
        <end position="50"/>
    </location>
</feature>
<proteinExistence type="predicted"/>
<evidence type="ECO:0000313" key="2">
    <source>
        <dbReference type="EMBL" id="CDW32694.1"/>
    </source>
</evidence>
<feature type="non-terminal residue" evidence="2">
    <location>
        <position position="147"/>
    </location>
</feature>
<evidence type="ECO:0000256" key="1">
    <source>
        <dbReference type="SAM" id="MobiDB-lite"/>
    </source>
</evidence>
<dbReference type="AlphaFoldDB" id="A0A0K2U318"/>
<dbReference type="OrthoDB" id="6382854at2759"/>
<sequence>MGEGSASGTTGPKGPPGPKGNDGQKGQKGDMGVPGMKGDSGTKPSPPIIKSISTLAKGDVRKYKVDCIGNCFIQVEMKVENGDADLYAKEDGVPDIQNSNCDDCPLCKSRSSSLKDSCPNIQTHQSDHFFLAVVAHKAFKTGKLKLW</sequence>
<accession>A0A0K2U318</accession>
<protein>
    <submittedName>
        <fullName evidence="2">Uncharacterized protein</fullName>
    </submittedName>
</protein>
<name>A0A0K2U318_LEPSM</name>
<dbReference type="EMBL" id="HACA01015333">
    <property type="protein sequence ID" value="CDW32694.1"/>
    <property type="molecule type" value="Transcribed_RNA"/>
</dbReference>